<sequence length="164" mass="17738">MTTVFVLLLCCLAPGPAGTARPLPESVARLRRQLAAAPPDTTRVLLLSQLAYELTQTDPLATIAYGKQALQLAQRLRYRRGEGWALVRLGSGFREAGNYPAALQVGLRGLHAAEALHDPELLGRALNALGYLYWEQHNSRPALGYFFRAKAVAEKAGTPSCSPA</sequence>
<accession>A0ABW2U2C3</accession>
<keyword evidence="1" id="KW-0732">Signal</keyword>
<evidence type="ECO:0000313" key="3">
    <source>
        <dbReference type="Proteomes" id="UP001596513"/>
    </source>
</evidence>
<evidence type="ECO:0000313" key="2">
    <source>
        <dbReference type="EMBL" id="MFC7667603.1"/>
    </source>
</evidence>
<dbReference type="EMBL" id="JBHTEK010000001">
    <property type="protein sequence ID" value="MFC7667603.1"/>
    <property type="molecule type" value="Genomic_DNA"/>
</dbReference>
<dbReference type="Proteomes" id="UP001596513">
    <property type="component" value="Unassembled WGS sequence"/>
</dbReference>
<feature type="signal peptide" evidence="1">
    <location>
        <begin position="1"/>
        <end position="19"/>
    </location>
</feature>
<gene>
    <name evidence="2" type="ORF">ACFQT0_09550</name>
</gene>
<organism evidence="2 3">
    <name type="scientific">Hymenobacter humi</name>
    <dbReference type="NCBI Taxonomy" id="1411620"/>
    <lineage>
        <taxon>Bacteria</taxon>
        <taxon>Pseudomonadati</taxon>
        <taxon>Bacteroidota</taxon>
        <taxon>Cytophagia</taxon>
        <taxon>Cytophagales</taxon>
        <taxon>Hymenobacteraceae</taxon>
        <taxon>Hymenobacter</taxon>
    </lineage>
</organism>
<dbReference type="RefSeq" id="WP_380202261.1">
    <property type="nucleotide sequence ID" value="NZ_JBHTEK010000001.1"/>
</dbReference>
<name>A0ABW2U2C3_9BACT</name>
<comment type="caution">
    <text evidence="2">The sequence shown here is derived from an EMBL/GenBank/DDBJ whole genome shotgun (WGS) entry which is preliminary data.</text>
</comment>
<proteinExistence type="predicted"/>
<evidence type="ECO:0000256" key="1">
    <source>
        <dbReference type="SAM" id="SignalP"/>
    </source>
</evidence>
<keyword evidence="3" id="KW-1185">Reference proteome</keyword>
<dbReference type="Gene3D" id="1.25.40.10">
    <property type="entry name" value="Tetratricopeptide repeat domain"/>
    <property type="match status" value="1"/>
</dbReference>
<protein>
    <submittedName>
        <fullName evidence="2">Tetratricopeptide repeat protein</fullName>
    </submittedName>
</protein>
<reference evidence="3" key="1">
    <citation type="journal article" date="2019" name="Int. J. Syst. Evol. Microbiol.">
        <title>The Global Catalogue of Microorganisms (GCM) 10K type strain sequencing project: providing services to taxonomists for standard genome sequencing and annotation.</title>
        <authorList>
            <consortium name="The Broad Institute Genomics Platform"/>
            <consortium name="The Broad Institute Genome Sequencing Center for Infectious Disease"/>
            <person name="Wu L."/>
            <person name="Ma J."/>
        </authorList>
    </citation>
    <scope>NUCLEOTIDE SEQUENCE [LARGE SCALE GENOMIC DNA]</scope>
    <source>
        <strain evidence="3">JCM 19635</strain>
    </source>
</reference>
<feature type="chain" id="PRO_5046596897" evidence="1">
    <location>
        <begin position="20"/>
        <end position="164"/>
    </location>
</feature>
<dbReference type="SUPFAM" id="SSF48452">
    <property type="entry name" value="TPR-like"/>
    <property type="match status" value="1"/>
</dbReference>
<dbReference type="InterPro" id="IPR011990">
    <property type="entry name" value="TPR-like_helical_dom_sf"/>
</dbReference>